<gene>
    <name evidence="10" type="primary">ydfJ</name>
    <name evidence="10" type="ORF">AK812_SmicGene6561</name>
</gene>
<organism evidence="10 11">
    <name type="scientific">Symbiodinium microadriaticum</name>
    <name type="common">Dinoflagellate</name>
    <name type="synonym">Zooxanthella microadriatica</name>
    <dbReference type="NCBI Taxonomy" id="2951"/>
    <lineage>
        <taxon>Eukaryota</taxon>
        <taxon>Sar</taxon>
        <taxon>Alveolata</taxon>
        <taxon>Dinophyceae</taxon>
        <taxon>Suessiales</taxon>
        <taxon>Symbiodiniaceae</taxon>
        <taxon>Symbiodinium</taxon>
    </lineage>
</organism>
<feature type="transmembrane region" description="Helical" evidence="8">
    <location>
        <begin position="769"/>
        <end position="792"/>
    </location>
</feature>
<keyword evidence="5 8" id="KW-1133">Transmembrane helix</keyword>
<dbReference type="SUPFAM" id="SSF48403">
    <property type="entry name" value="Ankyrin repeat"/>
    <property type="match status" value="1"/>
</dbReference>
<evidence type="ECO:0000256" key="4">
    <source>
        <dbReference type="ARBA" id="ARBA00022692"/>
    </source>
</evidence>
<feature type="transmembrane region" description="Helical" evidence="8">
    <location>
        <begin position="678"/>
        <end position="699"/>
    </location>
</feature>
<evidence type="ECO:0000256" key="6">
    <source>
        <dbReference type="ARBA" id="ARBA00023136"/>
    </source>
</evidence>
<dbReference type="GO" id="GO:0005886">
    <property type="term" value="C:plasma membrane"/>
    <property type="evidence" value="ECO:0007669"/>
    <property type="project" value="UniProtKB-SubCell"/>
</dbReference>
<feature type="domain" description="Membrane transport protein MMPL" evidence="9">
    <location>
        <begin position="723"/>
        <end position="836"/>
    </location>
</feature>
<dbReference type="PANTHER" id="PTHR33406">
    <property type="entry name" value="MEMBRANE PROTEIN MJ1562-RELATED"/>
    <property type="match status" value="1"/>
</dbReference>
<feature type="repeat" description="ANK" evidence="7">
    <location>
        <begin position="959"/>
        <end position="991"/>
    </location>
</feature>
<protein>
    <submittedName>
        <fullName evidence="10">Membrane protein YdfJ</fullName>
    </submittedName>
</protein>
<dbReference type="EMBL" id="LSRX01000090">
    <property type="protein sequence ID" value="OLQ09795.1"/>
    <property type="molecule type" value="Genomic_DNA"/>
</dbReference>
<feature type="transmembrane region" description="Helical" evidence="8">
    <location>
        <begin position="231"/>
        <end position="256"/>
    </location>
</feature>
<dbReference type="Proteomes" id="UP000186817">
    <property type="component" value="Unassembled WGS sequence"/>
</dbReference>
<dbReference type="Pfam" id="PF12796">
    <property type="entry name" value="Ank_2"/>
    <property type="match status" value="1"/>
</dbReference>
<dbReference type="Gene3D" id="1.20.1640.10">
    <property type="entry name" value="Multidrug efflux transporter AcrB transmembrane domain"/>
    <property type="match status" value="2"/>
</dbReference>
<dbReference type="SUPFAM" id="SSF82866">
    <property type="entry name" value="Multidrug efflux transporter AcrB transmembrane domain"/>
    <property type="match status" value="2"/>
</dbReference>
<keyword evidence="11" id="KW-1185">Reference proteome</keyword>
<evidence type="ECO:0000256" key="5">
    <source>
        <dbReference type="ARBA" id="ARBA00022989"/>
    </source>
</evidence>
<accession>A0A1Q9EQT3</accession>
<keyword evidence="4 8" id="KW-0812">Transmembrane</keyword>
<dbReference type="InterPro" id="IPR036770">
    <property type="entry name" value="Ankyrin_rpt-contain_sf"/>
</dbReference>
<comment type="similarity">
    <text evidence="2">Belongs to the resistance-nodulation-cell division (RND) (TC 2.A.6) family. MmpL subfamily.</text>
</comment>
<proteinExistence type="inferred from homology"/>
<reference evidence="10 11" key="1">
    <citation type="submission" date="2016-02" db="EMBL/GenBank/DDBJ databases">
        <title>Genome analysis of coral dinoflagellate symbionts highlights evolutionary adaptations to a symbiotic lifestyle.</title>
        <authorList>
            <person name="Aranda M."/>
            <person name="Li Y."/>
            <person name="Liew Y.J."/>
            <person name="Baumgarten S."/>
            <person name="Simakov O."/>
            <person name="Wilson M."/>
            <person name="Piel J."/>
            <person name="Ashoor H."/>
            <person name="Bougouffa S."/>
            <person name="Bajic V.B."/>
            <person name="Ryu T."/>
            <person name="Ravasi T."/>
            <person name="Bayer T."/>
            <person name="Micklem G."/>
            <person name="Kim H."/>
            <person name="Bhak J."/>
            <person name="Lajeunesse T.C."/>
            <person name="Voolstra C.R."/>
        </authorList>
    </citation>
    <scope>NUCLEOTIDE SEQUENCE [LARGE SCALE GENOMIC DNA]</scope>
    <source>
        <strain evidence="10 11">CCMP2467</strain>
    </source>
</reference>
<dbReference type="PROSITE" id="PS50297">
    <property type="entry name" value="ANK_REP_REGION"/>
    <property type="match status" value="2"/>
</dbReference>
<feature type="transmembrane region" description="Helical" evidence="8">
    <location>
        <begin position="652"/>
        <end position="671"/>
    </location>
</feature>
<dbReference type="PROSITE" id="PS50088">
    <property type="entry name" value="ANK_REPEAT"/>
    <property type="match status" value="2"/>
</dbReference>
<evidence type="ECO:0000256" key="2">
    <source>
        <dbReference type="ARBA" id="ARBA00010157"/>
    </source>
</evidence>
<sequence>MDALEKLCVACIHRPRTVLASWLLLAAVCGPFGLQLIDHCKFTFEPVPGTETYDAQAAFKREFPASVNQDVEVVLISCAGHCPSGIAALDFANHSVQELRSICSSLNSSHIGVLHNWTDHFQFSASAPARLGLPSPFLSASNETLLFQLSWTVGDRQREVIAMLNEVRQLVQELHRQGLKEEEQVSVSIAGQLALFTDTLSSTRQDIEKKDIIVMPFALLVLASRVGSLRLMIIPICCLACSLAASLGIFLPFAIYVVDISPLAPSTMAFLGIALAIDYSLFMLTRYAEEVEAGASTEVALRSTLRQSGHVVLISSSVLIICYMGVLFYPSGGIATIGLGASLTVFLCAASNLTLTPCTICAFPGLFGAEALKRRRDRRAGFRAPCGRACRGCWPAVARAVTTRPGVIVVPLVCLAFLLPACAVLFHYRESFANQLTFPTHSDTSIAYQHLTREFPAGKLSPQYVLLPASNGSVRSDEFFDASCHLAQILLEDLSVPPFNLQASDLLGPALLPLPAAQEQQGNASGLKCLRWNSTKKDDLHPFGSLTAETLLELPNDLGEAYREQWGKLVSSRREDTALIAITVPFDPYSDTLWPFVLAARGAIKKATGQSEEEDISESLFLGRRLQDSPKPMLFGTLTVVFDIVEVTYGRIPYIVSGTVLIVFSLIAFAFRAALAPIKMFITVVVPLVAVFGIAVWVYQDGAFNWLPGGPGNNPFTTPPGGGFYWAAPVFTCTIIIGLALDYDVFLFARVIELRRQGYSNEVAVRGGLCLTGPTITSAGLIMAIAFCGLLLSDVPSNNQIGFVMAFGVLMDTFVIRTCLVPSVLTLASSLNYWPQKMPPVTRFGTEMLLLDPQGQDLAEYPVAQDATPGARANLEVDNSPETTEIDARDVLTEQTLLEYACHTGNMGLAKLCYRRGANLSAKTNKGETAFNIVTKNKRYDLMEFLHTYGVKVNSADAQGRTALHVAAANDDVDGVCRLLEWGADVNIKDVKKKTPIHVAAAGGNMKTTMLLLEVGADMNAKDDREYTVAHAEANNHFVLMDRLGGKGHGLHQKKEEDVRSPVQRIQFDAGLEYFGKMELLTLPPGPCINHSGPQAVALQPGCSGGDVQARPNVVLEGCMSAMWRRAAPRCLGAGGTVGALWLFFGPSADPDGPAGRPSRDVDAGLRYVRDEGCGRRMSHAGVRLLDGRSAMSSEKLSLAKQVLGDCLAPLFSAKL</sequence>
<dbReference type="PANTHER" id="PTHR33406:SF6">
    <property type="entry name" value="MEMBRANE PROTEIN YDGH-RELATED"/>
    <property type="match status" value="1"/>
</dbReference>
<dbReference type="AlphaFoldDB" id="A0A1Q9EQT3"/>
<feature type="transmembrane region" description="Helical" evidence="8">
    <location>
        <begin position="407"/>
        <end position="428"/>
    </location>
</feature>
<evidence type="ECO:0000313" key="11">
    <source>
        <dbReference type="Proteomes" id="UP000186817"/>
    </source>
</evidence>
<evidence type="ECO:0000256" key="8">
    <source>
        <dbReference type="SAM" id="Phobius"/>
    </source>
</evidence>
<keyword evidence="6 8" id="KW-0472">Membrane</keyword>
<feature type="transmembrane region" description="Helical" evidence="8">
    <location>
        <begin position="268"/>
        <end position="288"/>
    </location>
</feature>
<dbReference type="OMA" id="TWYMPRW"/>
<evidence type="ECO:0000259" key="9">
    <source>
        <dbReference type="Pfam" id="PF03176"/>
    </source>
</evidence>
<dbReference type="SMART" id="SM00248">
    <property type="entry name" value="ANK"/>
    <property type="match status" value="4"/>
</dbReference>
<dbReference type="InterPro" id="IPR050545">
    <property type="entry name" value="Mycobact_MmpL"/>
</dbReference>
<feature type="domain" description="Membrane transport protein MMPL" evidence="9">
    <location>
        <begin position="107"/>
        <end position="407"/>
    </location>
</feature>
<dbReference type="InterPro" id="IPR002110">
    <property type="entry name" value="Ankyrin_rpt"/>
</dbReference>
<dbReference type="Gene3D" id="1.25.40.20">
    <property type="entry name" value="Ankyrin repeat-containing domain"/>
    <property type="match status" value="1"/>
</dbReference>
<feature type="repeat" description="ANK" evidence="7">
    <location>
        <begin position="992"/>
        <end position="1024"/>
    </location>
</feature>
<comment type="caution">
    <text evidence="10">The sequence shown here is derived from an EMBL/GenBank/DDBJ whole genome shotgun (WGS) entry which is preliminary data.</text>
</comment>
<dbReference type="Pfam" id="PF00023">
    <property type="entry name" value="Ank"/>
    <property type="match status" value="1"/>
</dbReference>
<evidence type="ECO:0000256" key="7">
    <source>
        <dbReference type="PROSITE-ProRule" id="PRU00023"/>
    </source>
</evidence>
<feature type="transmembrane region" description="Helical" evidence="8">
    <location>
        <begin position="341"/>
        <end position="369"/>
    </location>
</feature>
<dbReference type="Pfam" id="PF03176">
    <property type="entry name" value="MMPL"/>
    <property type="match status" value="2"/>
</dbReference>
<name>A0A1Q9EQT3_SYMMI</name>
<evidence type="ECO:0000256" key="1">
    <source>
        <dbReference type="ARBA" id="ARBA00004651"/>
    </source>
</evidence>
<keyword evidence="7" id="KW-0040">ANK repeat</keyword>
<evidence type="ECO:0000256" key="3">
    <source>
        <dbReference type="ARBA" id="ARBA00022475"/>
    </source>
</evidence>
<feature type="transmembrane region" description="Helical" evidence="8">
    <location>
        <begin position="724"/>
        <end position="748"/>
    </location>
</feature>
<feature type="transmembrane region" description="Helical" evidence="8">
    <location>
        <begin position="309"/>
        <end position="329"/>
    </location>
</feature>
<dbReference type="InterPro" id="IPR004869">
    <property type="entry name" value="MMPL_dom"/>
</dbReference>
<evidence type="ECO:0000313" key="10">
    <source>
        <dbReference type="EMBL" id="OLQ09795.1"/>
    </source>
</evidence>
<dbReference type="OrthoDB" id="438641at2759"/>
<comment type="subcellular location">
    <subcellularLocation>
        <location evidence="1">Cell membrane</location>
        <topology evidence="1">Multi-pass membrane protein</topology>
    </subcellularLocation>
</comment>
<keyword evidence="3" id="KW-1003">Cell membrane</keyword>